<dbReference type="Pfam" id="PF13453">
    <property type="entry name" value="Zn_ribbon_TFIIB"/>
    <property type="match status" value="2"/>
</dbReference>
<evidence type="ECO:0000313" key="2">
    <source>
        <dbReference type="EMBL" id="GAI45133.1"/>
    </source>
</evidence>
<proteinExistence type="predicted"/>
<dbReference type="InterPro" id="IPR013083">
    <property type="entry name" value="Znf_RING/FYVE/PHD"/>
</dbReference>
<organism evidence="2">
    <name type="scientific">marine sediment metagenome</name>
    <dbReference type="NCBI Taxonomy" id="412755"/>
    <lineage>
        <taxon>unclassified sequences</taxon>
        <taxon>metagenomes</taxon>
        <taxon>ecological metagenomes</taxon>
    </lineage>
</organism>
<name>X1NNF0_9ZZZZ</name>
<dbReference type="Gene3D" id="3.30.40.10">
    <property type="entry name" value="Zinc/RING finger domain, C3HC4 (zinc finger)"/>
    <property type="match status" value="1"/>
</dbReference>
<sequence>MTCPLCKKPLDRAILCGVEVNFCPNCLGLWFEAEELRLAKDQRDRSLRWLDIDLWKDKTKFKISPGIRLCPFCRLPLYEVYYGDSQIIVDICNLCQGIWLDRSEFKKIIEYLKKKADFEVLESYAKNLTEEFWEIFIGPENLREEILDFLTILKLLNYKFATQYPTITKIISQLPK</sequence>
<accession>X1NNF0</accession>
<protein>
    <recommendedName>
        <fullName evidence="1">Transcription factor zinc-finger domain-containing protein</fullName>
    </recommendedName>
</protein>
<dbReference type="AlphaFoldDB" id="X1NNF0"/>
<reference evidence="2" key="1">
    <citation type="journal article" date="2014" name="Front. Microbiol.">
        <title>High frequency of phylogenetically diverse reductive dehalogenase-homologous genes in deep subseafloor sedimentary metagenomes.</title>
        <authorList>
            <person name="Kawai M."/>
            <person name="Futagami T."/>
            <person name="Toyoda A."/>
            <person name="Takaki Y."/>
            <person name="Nishi S."/>
            <person name="Hori S."/>
            <person name="Arai W."/>
            <person name="Tsubouchi T."/>
            <person name="Morono Y."/>
            <person name="Uchiyama I."/>
            <person name="Ito T."/>
            <person name="Fujiyama A."/>
            <person name="Inagaki F."/>
            <person name="Takami H."/>
        </authorList>
    </citation>
    <scope>NUCLEOTIDE SEQUENCE</scope>
    <source>
        <strain evidence="2">Expedition CK06-06</strain>
    </source>
</reference>
<gene>
    <name evidence="2" type="ORF">S06H3_39549</name>
</gene>
<dbReference type="EMBL" id="BARV01024204">
    <property type="protein sequence ID" value="GAI45133.1"/>
    <property type="molecule type" value="Genomic_DNA"/>
</dbReference>
<evidence type="ECO:0000259" key="1">
    <source>
        <dbReference type="Pfam" id="PF13453"/>
    </source>
</evidence>
<comment type="caution">
    <text evidence="2">The sequence shown here is derived from an EMBL/GenBank/DDBJ whole genome shotgun (WGS) entry which is preliminary data.</text>
</comment>
<dbReference type="InterPro" id="IPR027392">
    <property type="entry name" value="TF_Znf"/>
</dbReference>
<feature type="domain" description="Transcription factor zinc-finger" evidence="1">
    <location>
        <begin position="70"/>
        <end position="110"/>
    </location>
</feature>
<feature type="domain" description="Transcription factor zinc-finger" evidence="1">
    <location>
        <begin position="2"/>
        <end position="37"/>
    </location>
</feature>